<feature type="transmembrane region" description="Helical" evidence="6">
    <location>
        <begin position="150"/>
        <end position="167"/>
    </location>
</feature>
<dbReference type="Proteomes" id="UP001530293">
    <property type="component" value="Unassembled WGS sequence"/>
</dbReference>
<evidence type="ECO:0000256" key="2">
    <source>
        <dbReference type="ARBA" id="ARBA00022692"/>
    </source>
</evidence>
<reference evidence="8 9" key="1">
    <citation type="submission" date="2024-10" db="EMBL/GenBank/DDBJ databases">
        <title>Updated reference genomes for cyclostephanoid diatoms.</title>
        <authorList>
            <person name="Roberts W.R."/>
            <person name="Alverson A.J."/>
        </authorList>
    </citation>
    <scope>NUCLEOTIDE SEQUENCE [LARGE SCALE GENOMIC DNA]</scope>
    <source>
        <strain evidence="8 9">AJA232-27</strain>
    </source>
</reference>
<dbReference type="PANTHER" id="PTHR43310">
    <property type="entry name" value="SULFATE TRANSPORTER YBAR-RELATED"/>
    <property type="match status" value="1"/>
</dbReference>
<evidence type="ECO:0000313" key="8">
    <source>
        <dbReference type="EMBL" id="KAL3760441.1"/>
    </source>
</evidence>
<dbReference type="AlphaFoldDB" id="A0ABD3M8S0"/>
<protein>
    <recommendedName>
        <fullName evidence="7">SLC26A/SulP transporter domain-containing protein</fullName>
    </recommendedName>
</protein>
<feature type="transmembrane region" description="Helical" evidence="6">
    <location>
        <begin position="511"/>
        <end position="544"/>
    </location>
</feature>
<feature type="region of interest" description="Disordered" evidence="5">
    <location>
        <begin position="559"/>
        <end position="609"/>
    </location>
</feature>
<feature type="domain" description="SLC26A/SulP transporter" evidence="7">
    <location>
        <begin position="103"/>
        <end position="230"/>
    </location>
</feature>
<keyword evidence="2 6" id="KW-0812">Transmembrane</keyword>
<feature type="transmembrane region" description="Helical" evidence="6">
    <location>
        <begin position="207"/>
        <end position="228"/>
    </location>
</feature>
<feature type="transmembrane region" description="Helical" evidence="6">
    <location>
        <begin position="366"/>
        <end position="387"/>
    </location>
</feature>
<feature type="transmembrane region" description="Helical" evidence="6">
    <location>
        <begin position="303"/>
        <end position="321"/>
    </location>
</feature>
<evidence type="ECO:0000259" key="7">
    <source>
        <dbReference type="Pfam" id="PF00916"/>
    </source>
</evidence>
<sequence length="625" mass="67408">MMKPTSQSYGVSESFHVEVELDNHSAGPHDYPKKYKYNEDQAYDDEYGGYGDNELDEVMNSEKRKVETLCADLSCLCVPTCAKNPCDICSRLVGWTVANADQFISGVLVALSLIPDSISYALIAGLPPSAALQSCWITNIITAVVGGRPGMITSASGLTALLLYRLVRTDNVVEESGIMFVPYVIMFAGLLQCIAAFIGLGRLVSAFPAVVVVGMVNAMALFTLALQLRYAKVFPLSEEELDNGWDVDGSAPAVEITWNVALFSYYGKGLEWISSTLDLAIFAGEVATAFLICVFLPKVTKCLPATLVSVLAVLGVEFGIVRTCGAGTPLIGDYGGTHVETPWETIFSSKYYSLPSLASWESWKLILGYGSALFATQFTETAIALNVVDLLDKSQGPGFLVLIGQGGANIVSGLMGGMGGSGVVNMSVLADRTFGTSCLSTFLTGALVFAFITWGYPVIDFIPLSAISGISIATVCSFIQWRSIAATFTTCLPNSTRDKLPPQFNIARLDVLIMLIVTAACLIMDVAALLFFVMAVGIFAFGNLRSYFARRKERKELDEDALGEEVVEDDDNKTYDNERPTTSAGEETDDIVEEKDVVEHETERSTEKDSNLLTACTAAIFPNCV</sequence>
<feature type="compositionally biased region" description="Acidic residues" evidence="5">
    <location>
        <begin position="559"/>
        <end position="571"/>
    </location>
</feature>
<comment type="subcellular location">
    <subcellularLocation>
        <location evidence="1">Membrane</location>
        <topology evidence="1">Multi-pass membrane protein</topology>
    </subcellularLocation>
</comment>
<feature type="domain" description="SLC26A/SulP transporter" evidence="7">
    <location>
        <begin position="402"/>
        <end position="485"/>
    </location>
</feature>
<comment type="caution">
    <text evidence="8">The sequence shown here is derived from an EMBL/GenBank/DDBJ whole genome shotgun (WGS) entry which is preliminary data.</text>
</comment>
<feature type="transmembrane region" description="Helical" evidence="6">
    <location>
        <begin position="399"/>
        <end position="422"/>
    </location>
</feature>
<evidence type="ECO:0000256" key="1">
    <source>
        <dbReference type="ARBA" id="ARBA00004141"/>
    </source>
</evidence>
<keyword evidence="4 6" id="KW-0472">Membrane</keyword>
<evidence type="ECO:0000256" key="4">
    <source>
        <dbReference type="ARBA" id="ARBA00023136"/>
    </source>
</evidence>
<keyword evidence="3 6" id="KW-1133">Transmembrane helix</keyword>
<dbReference type="PANTHER" id="PTHR43310:SF1">
    <property type="entry name" value="SULFATE TRANSPORTER YBAR-RELATED"/>
    <property type="match status" value="1"/>
</dbReference>
<gene>
    <name evidence="8" type="ORF">ACHAWU_005976</name>
</gene>
<dbReference type="InterPro" id="IPR011547">
    <property type="entry name" value="SLC26A/SulP_dom"/>
</dbReference>
<dbReference type="GO" id="GO:0016020">
    <property type="term" value="C:membrane"/>
    <property type="evidence" value="ECO:0007669"/>
    <property type="project" value="UniProtKB-SubCell"/>
</dbReference>
<evidence type="ECO:0000256" key="5">
    <source>
        <dbReference type="SAM" id="MobiDB-lite"/>
    </source>
</evidence>
<proteinExistence type="predicted"/>
<feature type="compositionally biased region" description="Basic and acidic residues" evidence="5">
    <location>
        <begin position="594"/>
        <end position="609"/>
    </location>
</feature>
<evidence type="ECO:0000313" key="9">
    <source>
        <dbReference type="Proteomes" id="UP001530293"/>
    </source>
</evidence>
<accession>A0ABD3M8S0</accession>
<dbReference type="Pfam" id="PF00916">
    <property type="entry name" value="Sulfate_transp"/>
    <property type="match status" value="2"/>
</dbReference>
<feature type="transmembrane region" description="Helical" evidence="6">
    <location>
        <begin position="272"/>
        <end position="296"/>
    </location>
</feature>
<feature type="transmembrane region" description="Helical" evidence="6">
    <location>
        <begin position="434"/>
        <end position="454"/>
    </location>
</feature>
<name>A0ABD3M8S0_9STRA</name>
<evidence type="ECO:0000256" key="3">
    <source>
        <dbReference type="ARBA" id="ARBA00022989"/>
    </source>
</evidence>
<dbReference type="InterPro" id="IPR052706">
    <property type="entry name" value="Membrane-Transporter-like"/>
</dbReference>
<dbReference type="EMBL" id="JALLBG020000186">
    <property type="protein sequence ID" value="KAL3760441.1"/>
    <property type="molecule type" value="Genomic_DNA"/>
</dbReference>
<keyword evidence="9" id="KW-1185">Reference proteome</keyword>
<organism evidence="8 9">
    <name type="scientific">Discostella pseudostelligera</name>
    <dbReference type="NCBI Taxonomy" id="259834"/>
    <lineage>
        <taxon>Eukaryota</taxon>
        <taxon>Sar</taxon>
        <taxon>Stramenopiles</taxon>
        <taxon>Ochrophyta</taxon>
        <taxon>Bacillariophyta</taxon>
        <taxon>Coscinodiscophyceae</taxon>
        <taxon>Thalassiosirophycidae</taxon>
        <taxon>Stephanodiscales</taxon>
        <taxon>Stephanodiscaceae</taxon>
        <taxon>Discostella</taxon>
    </lineage>
</organism>
<feature type="transmembrane region" description="Helical" evidence="6">
    <location>
        <begin position="179"/>
        <end position="200"/>
    </location>
</feature>
<feature type="transmembrane region" description="Helical" evidence="6">
    <location>
        <begin position="461"/>
        <end position="481"/>
    </location>
</feature>
<evidence type="ECO:0000256" key="6">
    <source>
        <dbReference type="SAM" id="Phobius"/>
    </source>
</evidence>